<accession>A0A643F8K2</accession>
<evidence type="ECO:0000313" key="2">
    <source>
        <dbReference type="EMBL" id="KAB0575671.1"/>
    </source>
</evidence>
<dbReference type="OrthoDB" id="8779943at2"/>
<sequence length="311" mass="31300">METQELDEQGRAGWQRAVEHARHFADEHGWQLGVLEMALGAGLLAWGIQDGVIDMGTQLVASVLDHGTTEGAIGAATGGALGVLPGLVLKSIGVAAMGTAFSVPAVVLMGGGALLMGLAGYGAGRLAADFLHPAPSLGEFIGPACLAAVGVALLLDGARRLARDEELRGAVSRFADGVLYLRHLPLQQVLDNREALLASLSAELTALSKSPVGMGGVATATAAGAAAGSALAAGSVTVVGSHALGGAALALGLVSAPVWPVVVGGAAAGGAAYAAWRWWRKSGTESPEFQMPVLPRMTPLAIEFDPPIGDK</sequence>
<feature type="transmembrane region" description="Helical" evidence="1">
    <location>
        <begin position="217"/>
        <end position="238"/>
    </location>
</feature>
<keyword evidence="3" id="KW-1185">Reference proteome</keyword>
<comment type="caution">
    <text evidence="2">The sequence shown here is derived from an EMBL/GenBank/DDBJ whole genome shotgun (WGS) entry which is preliminary data.</text>
</comment>
<keyword evidence="1" id="KW-0472">Membrane</keyword>
<dbReference type="RefSeq" id="WP_151125557.1">
    <property type="nucleotide sequence ID" value="NZ_CP088081.1"/>
</dbReference>
<protein>
    <submittedName>
        <fullName evidence="2">Uncharacterized protein</fullName>
    </submittedName>
</protein>
<feature type="transmembrane region" description="Helical" evidence="1">
    <location>
        <begin position="258"/>
        <end position="276"/>
    </location>
</feature>
<proteinExistence type="predicted"/>
<dbReference type="EMBL" id="VZPB01000062">
    <property type="protein sequence ID" value="KAB0575671.1"/>
    <property type="molecule type" value="Genomic_DNA"/>
</dbReference>
<dbReference type="Proteomes" id="UP000430120">
    <property type="component" value="Unassembled WGS sequence"/>
</dbReference>
<feature type="transmembrane region" description="Helical" evidence="1">
    <location>
        <begin position="101"/>
        <end position="120"/>
    </location>
</feature>
<organism evidence="2 3">
    <name type="scientific">Ideonella dechloratans</name>
    <dbReference type="NCBI Taxonomy" id="36863"/>
    <lineage>
        <taxon>Bacteria</taxon>
        <taxon>Pseudomonadati</taxon>
        <taxon>Pseudomonadota</taxon>
        <taxon>Betaproteobacteria</taxon>
        <taxon>Burkholderiales</taxon>
        <taxon>Sphaerotilaceae</taxon>
        <taxon>Ideonella</taxon>
    </lineage>
</organism>
<name>A0A643F8K2_IDEDE</name>
<feature type="transmembrane region" description="Helical" evidence="1">
    <location>
        <begin position="71"/>
        <end position="89"/>
    </location>
</feature>
<dbReference type="AlphaFoldDB" id="A0A643F8K2"/>
<keyword evidence="1" id="KW-1133">Transmembrane helix</keyword>
<evidence type="ECO:0000256" key="1">
    <source>
        <dbReference type="SAM" id="Phobius"/>
    </source>
</evidence>
<feature type="transmembrane region" description="Helical" evidence="1">
    <location>
        <begin position="140"/>
        <end position="158"/>
    </location>
</feature>
<reference evidence="2 3" key="1">
    <citation type="submission" date="2019-09" db="EMBL/GenBank/DDBJ databases">
        <title>Draft genome sequences of 48 bacterial type strains from the CCUG.</title>
        <authorList>
            <person name="Tunovic T."/>
            <person name="Pineiro-Iglesias B."/>
            <person name="Unosson C."/>
            <person name="Inganas E."/>
            <person name="Ohlen M."/>
            <person name="Cardew S."/>
            <person name="Jensie-Markopoulos S."/>
            <person name="Salva-Serra F."/>
            <person name="Jaen-Luchoro D."/>
            <person name="Karlsson R."/>
            <person name="Svensson-Stadler L."/>
            <person name="Chun J."/>
            <person name="Moore E."/>
        </authorList>
    </citation>
    <scope>NUCLEOTIDE SEQUENCE [LARGE SCALE GENOMIC DNA]</scope>
    <source>
        <strain evidence="2 3">CCUG 30977</strain>
    </source>
</reference>
<gene>
    <name evidence="2" type="ORF">F7Q92_18425</name>
</gene>
<evidence type="ECO:0000313" key="3">
    <source>
        <dbReference type="Proteomes" id="UP000430120"/>
    </source>
</evidence>
<keyword evidence="1" id="KW-0812">Transmembrane</keyword>